<protein>
    <submittedName>
        <fullName evidence="3">Uncharacterized protein</fullName>
    </submittedName>
</protein>
<dbReference type="EMBL" id="LAZR01003599">
    <property type="protein sequence ID" value="KKN16593.1"/>
    <property type="molecule type" value="Genomic_DNA"/>
</dbReference>
<reference evidence="3" key="1">
    <citation type="journal article" date="2015" name="Nature">
        <title>Complex archaea that bridge the gap between prokaryotes and eukaryotes.</title>
        <authorList>
            <person name="Spang A."/>
            <person name="Saw J.H."/>
            <person name="Jorgensen S.L."/>
            <person name="Zaremba-Niedzwiedzka K."/>
            <person name="Martijn J."/>
            <person name="Lind A.E."/>
            <person name="van Eijk R."/>
            <person name="Schleper C."/>
            <person name="Guy L."/>
            <person name="Ettema T.J."/>
        </authorList>
    </citation>
    <scope>NUCLEOTIDE SEQUENCE</scope>
</reference>
<comment type="caution">
    <text evidence="3">The sequence shown here is derived from an EMBL/GenBank/DDBJ whole genome shotgun (WGS) entry which is preliminary data.</text>
</comment>
<feature type="region of interest" description="Disordered" evidence="1">
    <location>
        <begin position="1"/>
        <end position="34"/>
    </location>
</feature>
<dbReference type="EMBL" id="LAZR01002451">
    <property type="protein sequence ID" value="KKN29873.1"/>
    <property type="molecule type" value="Genomic_DNA"/>
</dbReference>
<accession>A0A0F9SKV0</accession>
<dbReference type="AlphaFoldDB" id="A0A0F9SKV0"/>
<gene>
    <name evidence="3" type="ORF">LCGC14_0839510</name>
    <name evidence="2" type="ORF">LCGC14_0974330</name>
</gene>
<evidence type="ECO:0000313" key="3">
    <source>
        <dbReference type="EMBL" id="KKN29873.1"/>
    </source>
</evidence>
<evidence type="ECO:0000313" key="2">
    <source>
        <dbReference type="EMBL" id="KKN16593.1"/>
    </source>
</evidence>
<name>A0A0F9SKV0_9ZZZZ</name>
<evidence type="ECO:0000256" key="1">
    <source>
        <dbReference type="SAM" id="MobiDB-lite"/>
    </source>
</evidence>
<organism evidence="3">
    <name type="scientific">marine sediment metagenome</name>
    <dbReference type="NCBI Taxonomy" id="412755"/>
    <lineage>
        <taxon>unclassified sequences</taxon>
        <taxon>metagenomes</taxon>
        <taxon>ecological metagenomes</taxon>
    </lineage>
</organism>
<sequence length="34" mass="3650">MLKVIKSLPDNAIRPPMGAVPDSVQIARDSMKNG</sequence>
<proteinExistence type="predicted"/>